<proteinExistence type="predicted"/>
<protein>
    <submittedName>
        <fullName evidence="2">Uncharacterized protein</fullName>
    </submittedName>
</protein>
<evidence type="ECO:0000313" key="2">
    <source>
        <dbReference type="EMBL" id="RYO78053.1"/>
    </source>
</evidence>
<feature type="compositionally biased region" description="Basic and acidic residues" evidence="1">
    <location>
        <begin position="64"/>
        <end position="73"/>
    </location>
</feature>
<keyword evidence="3" id="KW-1185">Reference proteome</keyword>
<comment type="caution">
    <text evidence="2">The sequence shown here is derived from an EMBL/GenBank/DDBJ whole genome shotgun (WGS) entry which is preliminary data.</text>
</comment>
<reference evidence="2 3" key="1">
    <citation type="submission" date="2018-06" db="EMBL/GenBank/DDBJ databases">
        <title>Complete Genomes of Monosporascus.</title>
        <authorList>
            <person name="Robinson A.J."/>
            <person name="Natvig D.O."/>
        </authorList>
    </citation>
    <scope>NUCLEOTIDE SEQUENCE [LARGE SCALE GENOMIC DNA]</scope>
    <source>
        <strain evidence="2 3">CBS 609.92</strain>
    </source>
</reference>
<dbReference type="EMBL" id="QJNS01000412">
    <property type="protein sequence ID" value="RYO78053.1"/>
    <property type="molecule type" value="Genomic_DNA"/>
</dbReference>
<dbReference type="Proteomes" id="UP000294003">
    <property type="component" value="Unassembled WGS sequence"/>
</dbReference>
<feature type="region of interest" description="Disordered" evidence="1">
    <location>
        <begin position="28"/>
        <end position="73"/>
    </location>
</feature>
<gene>
    <name evidence="2" type="ORF">DL762_008908</name>
</gene>
<evidence type="ECO:0000256" key="1">
    <source>
        <dbReference type="SAM" id="MobiDB-lite"/>
    </source>
</evidence>
<accession>A0ABY0GZ27</accession>
<evidence type="ECO:0000313" key="3">
    <source>
        <dbReference type="Proteomes" id="UP000294003"/>
    </source>
</evidence>
<sequence length="73" mass="8014">MLPPVDDAVLKSNPDFERVYRKVTGVLLNPDGSTRNDALAKKREAVRERTSSEGDETPSPAARPQDRHAITGI</sequence>
<name>A0ABY0GZ27_9PEZI</name>
<feature type="compositionally biased region" description="Basic and acidic residues" evidence="1">
    <location>
        <begin position="38"/>
        <end position="52"/>
    </location>
</feature>
<organism evidence="2 3">
    <name type="scientific">Monosporascus cannonballus</name>
    <dbReference type="NCBI Taxonomy" id="155416"/>
    <lineage>
        <taxon>Eukaryota</taxon>
        <taxon>Fungi</taxon>
        <taxon>Dikarya</taxon>
        <taxon>Ascomycota</taxon>
        <taxon>Pezizomycotina</taxon>
        <taxon>Sordariomycetes</taxon>
        <taxon>Xylariomycetidae</taxon>
        <taxon>Xylariales</taxon>
        <taxon>Xylariales incertae sedis</taxon>
        <taxon>Monosporascus</taxon>
    </lineage>
</organism>